<dbReference type="SUPFAM" id="SSF51735">
    <property type="entry name" value="NAD(P)-binding Rossmann-fold domains"/>
    <property type="match status" value="1"/>
</dbReference>
<dbReference type="AlphaFoldDB" id="A0A9W9IAK2"/>
<reference evidence="2" key="1">
    <citation type="submission" date="2022-11" db="EMBL/GenBank/DDBJ databases">
        <authorList>
            <person name="Petersen C."/>
        </authorList>
    </citation>
    <scope>NUCLEOTIDE SEQUENCE</scope>
    <source>
        <strain evidence="2">IBT 21917</strain>
    </source>
</reference>
<reference evidence="2" key="2">
    <citation type="journal article" date="2023" name="IMA Fungus">
        <title>Comparative genomic study of the Penicillium genus elucidates a diverse pangenome and 15 lateral gene transfer events.</title>
        <authorList>
            <person name="Petersen C."/>
            <person name="Sorensen T."/>
            <person name="Nielsen M.R."/>
            <person name="Sondergaard T.E."/>
            <person name="Sorensen J.L."/>
            <person name="Fitzpatrick D.A."/>
            <person name="Frisvad J.C."/>
            <person name="Nielsen K.L."/>
        </authorList>
    </citation>
    <scope>NUCLEOTIDE SEQUENCE</scope>
    <source>
        <strain evidence="2">IBT 21917</strain>
    </source>
</reference>
<keyword evidence="3" id="KW-1185">Reference proteome</keyword>
<dbReference type="Gene3D" id="3.40.50.720">
    <property type="entry name" value="NAD(P)-binding Rossmann-like Domain"/>
    <property type="match status" value="1"/>
</dbReference>
<dbReference type="InterPro" id="IPR051468">
    <property type="entry name" value="Fungal_SecMetab_SDRs"/>
</dbReference>
<comment type="similarity">
    <text evidence="1">Belongs to the short-chain dehydrogenases/reductases (SDR) family.</text>
</comment>
<dbReference type="CDD" id="cd05325">
    <property type="entry name" value="carb_red_sniffer_like_SDR_c"/>
    <property type="match status" value="1"/>
</dbReference>
<protein>
    <submittedName>
        <fullName evidence="2">Uncharacterized protein</fullName>
    </submittedName>
</protein>
<gene>
    <name evidence="2" type="ORF">N7492_004706</name>
</gene>
<dbReference type="PANTHER" id="PTHR43544">
    <property type="entry name" value="SHORT-CHAIN DEHYDROGENASE/REDUCTASE"/>
    <property type="match status" value="1"/>
</dbReference>
<evidence type="ECO:0000256" key="1">
    <source>
        <dbReference type="ARBA" id="ARBA00006484"/>
    </source>
</evidence>
<dbReference type="GO" id="GO:0005737">
    <property type="term" value="C:cytoplasm"/>
    <property type="evidence" value="ECO:0007669"/>
    <property type="project" value="TreeGrafter"/>
</dbReference>
<comment type="caution">
    <text evidence="2">The sequence shown here is derived from an EMBL/GenBank/DDBJ whole genome shotgun (WGS) entry which is preliminary data.</text>
</comment>
<dbReference type="Proteomes" id="UP001146351">
    <property type="component" value="Unassembled WGS sequence"/>
</dbReference>
<organism evidence="2 3">
    <name type="scientific">Penicillium capsulatum</name>
    <dbReference type="NCBI Taxonomy" id="69766"/>
    <lineage>
        <taxon>Eukaryota</taxon>
        <taxon>Fungi</taxon>
        <taxon>Dikarya</taxon>
        <taxon>Ascomycota</taxon>
        <taxon>Pezizomycotina</taxon>
        <taxon>Eurotiomycetes</taxon>
        <taxon>Eurotiomycetidae</taxon>
        <taxon>Eurotiales</taxon>
        <taxon>Aspergillaceae</taxon>
        <taxon>Penicillium</taxon>
    </lineage>
</organism>
<dbReference type="Pfam" id="PF00106">
    <property type="entry name" value="adh_short"/>
    <property type="match status" value="1"/>
</dbReference>
<dbReference type="InterPro" id="IPR036291">
    <property type="entry name" value="NAD(P)-bd_dom_sf"/>
</dbReference>
<evidence type="ECO:0000313" key="2">
    <source>
        <dbReference type="EMBL" id="KAJ5172113.1"/>
    </source>
</evidence>
<accession>A0A9W9IAK2</accession>
<dbReference type="InterPro" id="IPR002347">
    <property type="entry name" value="SDR_fam"/>
</dbReference>
<dbReference type="OrthoDB" id="7289984at2759"/>
<proteinExistence type="inferred from homology"/>
<evidence type="ECO:0000313" key="3">
    <source>
        <dbReference type="Proteomes" id="UP001146351"/>
    </source>
</evidence>
<dbReference type="GO" id="GO:0016491">
    <property type="term" value="F:oxidoreductase activity"/>
    <property type="evidence" value="ECO:0007669"/>
    <property type="project" value="TreeGrafter"/>
</dbReference>
<name>A0A9W9IAK2_9EURO</name>
<dbReference type="PANTHER" id="PTHR43544:SF36">
    <property type="entry name" value="CHAIN OXIDOREDUCTASE (CSGA), PUTATIVE (AFU_ORTHOLOGUE AFUA_4G00910)-RELATED"/>
    <property type="match status" value="1"/>
</dbReference>
<dbReference type="PRINTS" id="PR00081">
    <property type="entry name" value="GDHRDH"/>
</dbReference>
<dbReference type="EMBL" id="JAPQKO010000003">
    <property type="protein sequence ID" value="KAJ5172113.1"/>
    <property type="molecule type" value="Genomic_DNA"/>
</dbReference>
<sequence length="269" mass="29161">MASYLITGASRGIGLALTRQLAAKPASEVSVIFAAVRTETDALRQFITESPDRVQLIKIDVVDEKSVQKAAAEVDRALGEKGLDVLVNNVGLMPVTPDGIETMYLPQSPVKRLSLTKKYRTDLETTFTINVTSTHLVSSAFLPVLKRGQLKKVANISTTLGSMAMVPTYSIFPVPAYKIAKAALNMLTLQYSQSFAKDDFTFLSISPGWVKTDLGGESADLTPEQSAAGLLEQIEKATTADTGRFFNVRVPGWENAEGLNRYDGAEAPW</sequence>